<dbReference type="GO" id="GO:0015386">
    <property type="term" value="F:potassium:proton antiporter activity"/>
    <property type="evidence" value="ECO:0007669"/>
    <property type="project" value="TreeGrafter"/>
</dbReference>
<accession>L1I4E1</accession>
<evidence type="ECO:0000256" key="5">
    <source>
        <dbReference type="ARBA" id="ARBA00022989"/>
    </source>
</evidence>
<evidence type="ECO:0000256" key="7">
    <source>
        <dbReference type="ARBA" id="ARBA00023065"/>
    </source>
</evidence>
<reference evidence="12 14" key="1">
    <citation type="journal article" date="2012" name="Nature">
        <title>Algal genomes reveal evolutionary mosaicism and the fate of nucleomorphs.</title>
        <authorList>
            <consortium name="DOE Joint Genome Institute"/>
            <person name="Curtis B.A."/>
            <person name="Tanifuji G."/>
            <person name="Burki F."/>
            <person name="Gruber A."/>
            <person name="Irimia M."/>
            <person name="Maruyama S."/>
            <person name="Arias M.C."/>
            <person name="Ball S.G."/>
            <person name="Gile G.H."/>
            <person name="Hirakawa Y."/>
            <person name="Hopkins J.F."/>
            <person name="Kuo A."/>
            <person name="Rensing S.A."/>
            <person name="Schmutz J."/>
            <person name="Symeonidi A."/>
            <person name="Elias M."/>
            <person name="Eveleigh R.J."/>
            <person name="Herman E.K."/>
            <person name="Klute M.J."/>
            <person name="Nakayama T."/>
            <person name="Obornik M."/>
            <person name="Reyes-Prieto A."/>
            <person name="Armbrust E.V."/>
            <person name="Aves S.J."/>
            <person name="Beiko R.G."/>
            <person name="Coutinho P."/>
            <person name="Dacks J.B."/>
            <person name="Durnford D.G."/>
            <person name="Fast N.M."/>
            <person name="Green B.R."/>
            <person name="Grisdale C.J."/>
            <person name="Hempel F."/>
            <person name="Henrissat B."/>
            <person name="Hoppner M.P."/>
            <person name="Ishida K."/>
            <person name="Kim E."/>
            <person name="Koreny L."/>
            <person name="Kroth P.G."/>
            <person name="Liu Y."/>
            <person name="Malik S.B."/>
            <person name="Maier U.G."/>
            <person name="McRose D."/>
            <person name="Mock T."/>
            <person name="Neilson J.A."/>
            <person name="Onodera N.T."/>
            <person name="Poole A.M."/>
            <person name="Pritham E.J."/>
            <person name="Richards T.A."/>
            <person name="Rocap G."/>
            <person name="Roy S.W."/>
            <person name="Sarai C."/>
            <person name="Schaack S."/>
            <person name="Shirato S."/>
            <person name="Slamovits C.H."/>
            <person name="Spencer D.F."/>
            <person name="Suzuki S."/>
            <person name="Worden A.Z."/>
            <person name="Zauner S."/>
            <person name="Barry K."/>
            <person name="Bell C."/>
            <person name="Bharti A.K."/>
            <person name="Crow J.A."/>
            <person name="Grimwood J."/>
            <person name="Kramer R."/>
            <person name="Lindquist E."/>
            <person name="Lucas S."/>
            <person name="Salamov A."/>
            <person name="McFadden G.I."/>
            <person name="Lane C.E."/>
            <person name="Keeling P.J."/>
            <person name="Gray M.W."/>
            <person name="Grigoriev I.V."/>
            <person name="Archibald J.M."/>
        </authorList>
    </citation>
    <scope>NUCLEOTIDE SEQUENCE</scope>
    <source>
        <strain evidence="12 14">CCMP2712</strain>
    </source>
</reference>
<dbReference type="HOGENOM" id="CLU_005912_8_1_1"/>
<keyword evidence="7" id="KW-0406">Ion transport</keyword>
<dbReference type="GO" id="GO:0005886">
    <property type="term" value="C:plasma membrane"/>
    <property type="evidence" value="ECO:0007669"/>
    <property type="project" value="UniProtKB-SubCell"/>
</dbReference>
<protein>
    <recommendedName>
        <fullName evidence="11">Cation/H+ exchanger transmembrane domain-containing protein</fullName>
    </recommendedName>
</protein>
<dbReference type="KEGG" id="gtt:GUITHDRAFT_91269"/>
<dbReference type="AlphaFoldDB" id="L1I4E1"/>
<evidence type="ECO:0000313" key="13">
    <source>
        <dbReference type="EnsemblProtists" id="EKX31111"/>
    </source>
</evidence>
<dbReference type="RefSeq" id="XP_005818091.1">
    <property type="nucleotide sequence ID" value="XM_005818034.1"/>
</dbReference>
<feature type="transmembrane region" description="Helical" evidence="10">
    <location>
        <begin position="51"/>
        <end position="68"/>
    </location>
</feature>
<evidence type="ECO:0000256" key="3">
    <source>
        <dbReference type="ARBA" id="ARBA00022475"/>
    </source>
</evidence>
<dbReference type="PANTHER" id="PTHR10110">
    <property type="entry name" value="SODIUM/HYDROGEN EXCHANGER"/>
    <property type="match status" value="1"/>
</dbReference>
<organism evidence="12">
    <name type="scientific">Guillardia theta (strain CCMP2712)</name>
    <name type="common">Cryptophyte</name>
    <dbReference type="NCBI Taxonomy" id="905079"/>
    <lineage>
        <taxon>Eukaryota</taxon>
        <taxon>Cryptophyceae</taxon>
        <taxon>Pyrenomonadales</taxon>
        <taxon>Geminigeraceae</taxon>
        <taxon>Guillardia</taxon>
    </lineage>
</organism>
<keyword evidence="2" id="KW-0813">Transport</keyword>
<dbReference type="GeneID" id="17287833"/>
<keyword evidence="6" id="KW-0915">Sodium</keyword>
<feature type="transmembrane region" description="Helical" evidence="10">
    <location>
        <begin position="20"/>
        <end position="39"/>
    </location>
</feature>
<feature type="transmembrane region" description="Helical" evidence="10">
    <location>
        <begin position="276"/>
        <end position="293"/>
    </location>
</feature>
<feature type="transmembrane region" description="Helical" evidence="10">
    <location>
        <begin position="350"/>
        <end position="371"/>
    </location>
</feature>
<dbReference type="Gene3D" id="6.10.140.1330">
    <property type="match status" value="1"/>
</dbReference>
<keyword evidence="9" id="KW-0739">Sodium transport</keyword>
<feature type="domain" description="Cation/H+ exchanger transmembrane" evidence="11">
    <location>
        <begin position="43"/>
        <end position="403"/>
    </location>
</feature>
<feature type="transmembrane region" description="Helical" evidence="10">
    <location>
        <begin position="194"/>
        <end position="212"/>
    </location>
</feature>
<evidence type="ECO:0000256" key="8">
    <source>
        <dbReference type="ARBA" id="ARBA00023136"/>
    </source>
</evidence>
<name>L1I4E1_GUITC</name>
<evidence type="ECO:0000256" key="1">
    <source>
        <dbReference type="ARBA" id="ARBA00004651"/>
    </source>
</evidence>
<feature type="transmembrane region" description="Helical" evidence="10">
    <location>
        <begin position="96"/>
        <end position="118"/>
    </location>
</feature>
<keyword evidence="14" id="KW-1185">Reference proteome</keyword>
<dbReference type="Pfam" id="PF00999">
    <property type="entry name" value="Na_H_Exchanger"/>
    <property type="match status" value="1"/>
</dbReference>
<reference evidence="13" key="3">
    <citation type="submission" date="2016-03" db="UniProtKB">
        <authorList>
            <consortium name="EnsemblProtists"/>
        </authorList>
    </citation>
    <scope>IDENTIFICATION</scope>
</reference>
<keyword evidence="4 10" id="KW-0812">Transmembrane</keyword>
<dbReference type="PaxDb" id="55529-EKX31111"/>
<comment type="subcellular location">
    <subcellularLocation>
        <location evidence="1">Cell membrane</location>
        <topology evidence="1">Multi-pass membrane protein</topology>
    </subcellularLocation>
</comment>
<dbReference type="GO" id="GO:0098719">
    <property type="term" value="P:sodium ion import across plasma membrane"/>
    <property type="evidence" value="ECO:0007669"/>
    <property type="project" value="TreeGrafter"/>
</dbReference>
<dbReference type="InterPro" id="IPR018422">
    <property type="entry name" value="Cation/H_exchanger_CPA1"/>
</dbReference>
<evidence type="ECO:0000256" key="9">
    <source>
        <dbReference type="ARBA" id="ARBA00023201"/>
    </source>
</evidence>
<dbReference type="InterPro" id="IPR006153">
    <property type="entry name" value="Cation/H_exchanger_TM"/>
</dbReference>
<dbReference type="PANTHER" id="PTHR10110:SF86">
    <property type="entry name" value="SODIUM_HYDROGEN EXCHANGER 7"/>
    <property type="match status" value="1"/>
</dbReference>
<evidence type="ECO:0000256" key="6">
    <source>
        <dbReference type="ARBA" id="ARBA00023053"/>
    </source>
</evidence>
<dbReference type="Proteomes" id="UP000011087">
    <property type="component" value="Unassembled WGS sequence"/>
</dbReference>
<feature type="transmembrane region" description="Helical" evidence="10">
    <location>
        <begin position="224"/>
        <end position="246"/>
    </location>
</feature>
<keyword evidence="3" id="KW-1003">Cell membrane</keyword>
<reference evidence="14" key="2">
    <citation type="submission" date="2012-11" db="EMBL/GenBank/DDBJ databases">
        <authorList>
            <person name="Kuo A."/>
            <person name="Curtis B.A."/>
            <person name="Tanifuji G."/>
            <person name="Burki F."/>
            <person name="Gruber A."/>
            <person name="Irimia M."/>
            <person name="Maruyama S."/>
            <person name="Arias M.C."/>
            <person name="Ball S.G."/>
            <person name="Gile G.H."/>
            <person name="Hirakawa Y."/>
            <person name="Hopkins J.F."/>
            <person name="Rensing S.A."/>
            <person name="Schmutz J."/>
            <person name="Symeonidi A."/>
            <person name="Elias M."/>
            <person name="Eveleigh R.J."/>
            <person name="Herman E.K."/>
            <person name="Klute M.J."/>
            <person name="Nakayama T."/>
            <person name="Obornik M."/>
            <person name="Reyes-Prieto A."/>
            <person name="Armbrust E.V."/>
            <person name="Aves S.J."/>
            <person name="Beiko R.G."/>
            <person name="Coutinho P."/>
            <person name="Dacks J.B."/>
            <person name="Durnford D.G."/>
            <person name="Fast N.M."/>
            <person name="Green B.R."/>
            <person name="Grisdale C."/>
            <person name="Hempe F."/>
            <person name="Henrissat B."/>
            <person name="Hoppner M.P."/>
            <person name="Ishida K.-I."/>
            <person name="Kim E."/>
            <person name="Koreny L."/>
            <person name="Kroth P.G."/>
            <person name="Liu Y."/>
            <person name="Malik S.-B."/>
            <person name="Maier U.G."/>
            <person name="McRose D."/>
            <person name="Mock T."/>
            <person name="Neilson J.A."/>
            <person name="Onodera N.T."/>
            <person name="Poole A.M."/>
            <person name="Pritham E.J."/>
            <person name="Richards T.A."/>
            <person name="Rocap G."/>
            <person name="Roy S.W."/>
            <person name="Sarai C."/>
            <person name="Schaack S."/>
            <person name="Shirato S."/>
            <person name="Slamovits C.H."/>
            <person name="Spencer D.F."/>
            <person name="Suzuki S."/>
            <person name="Worden A.Z."/>
            <person name="Zauner S."/>
            <person name="Barry K."/>
            <person name="Bell C."/>
            <person name="Bharti A.K."/>
            <person name="Crow J.A."/>
            <person name="Grimwood J."/>
            <person name="Kramer R."/>
            <person name="Lindquist E."/>
            <person name="Lucas S."/>
            <person name="Salamov A."/>
            <person name="McFadden G.I."/>
            <person name="Lane C.E."/>
            <person name="Keeling P.J."/>
            <person name="Gray M.W."/>
            <person name="Grigoriev I.V."/>
            <person name="Archibald J.M."/>
        </authorList>
    </citation>
    <scope>NUCLEOTIDE SEQUENCE</scope>
    <source>
        <strain evidence="14">CCMP2712</strain>
    </source>
</reference>
<dbReference type="EMBL" id="JH993357">
    <property type="protein sequence ID" value="EKX31111.1"/>
    <property type="molecule type" value="Genomic_DNA"/>
</dbReference>
<dbReference type="eggNOG" id="KOG1965">
    <property type="taxonomic scope" value="Eukaryota"/>
</dbReference>
<evidence type="ECO:0000313" key="12">
    <source>
        <dbReference type="EMBL" id="EKX31111.1"/>
    </source>
</evidence>
<feature type="transmembrane region" description="Helical" evidence="10">
    <location>
        <begin position="125"/>
        <end position="147"/>
    </location>
</feature>
<dbReference type="EnsemblProtists" id="EKX31111">
    <property type="protein sequence ID" value="EKX31111"/>
    <property type="gene ID" value="GUITHDRAFT_91269"/>
</dbReference>
<evidence type="ECO:0000256" key="10">
    <source>
        <dbReference type="SAM" id="Phobius"/>
    </source>
</evidence>
<feature type="transmembrane region" description="Helical" evidence="10">
    <location>
        <begin position="305"/>
        <end position="330"/>
    </location>
</feature>
<gene>
    <name evidence="12" type="ORF">GUITHDRAFT_91269</name>
</gene>
<dbReference type="GO" id="GO:0015385">
    <property type="term" value="F:sodium:proton antiporter activity"/>
    <property type="evidence" value="ECO:0007669"/>
    <property type="project" value="InterPro"/>
</dbReference>
<evidence type="ECO:0000313" key="14">
    <source>
        <dbReference type="Proteomes" id="UP000011087"/>
    </source>
</evidence>
<dbReference type="GO" id="GO:0051453">
    <property type="term" value="P:regulation of intracellular pH"/>
    <property type="evidence" value="ECO:0007669"/>
    <property type="project" value="TreeGrafter"/>
</dbReference>
<dbReference type="OrthoDB" id="441412at2759"/>
<sequence length="407" mass="44704">MTELEVPEEQKQHELHGPEIVLLFLFICLLIGCACRFILEVIHRKLKIRVPYSVVLLVLGGSWGALAWKNLQDNDGETKELATISLTLWANIDPHLILFVFLPALIYECAMGTNFYVFSNHFGSAIILAGPGMLVQTFLIAIVGRYMLPYEWGWAESMLFGGILSATDPVAVIALLKELGVLPDLRVLIEAESLLNDGTAIVVYELCLMILIEPSTIGNYVATGFQLVLGAPALGLAMFLGSVFWLNNTKDPIQDTIVTVCTAYLGFYVAESGAGVSGVLTVVTIGIMMAGYGNTSINTEEAAHMLHAVWSIVVFCADTTIFVLAGAIIIERGFIAREDAFSGSDWGYLIALYLCLLAIRAFMVVICSPYFRNYGYGLQSRTCSWEKFVKNMFIVTWGGLRGESLFT</sequence>
<keyword evidence="5 10" id="KW-1133">Transmembrane helix</keyword>
<proteinExistence type="predicted"/>
<evidence type="ECO:0000256" key="2">
    <source>
        <dbReference type="ARBA" id="ARBA00022448"/>
    </source>
</evidence>
<dbReference type="OMA" id="LEWHTFR"/>
<evidence type="ECO:0000259" key="11">
    <source>
        <dbReference type="Pfam" id="PF00999"/>
    </source>
</evidence>
<keyword evidence="8 10" id="KW-0472">Membrane</keyword>
<evidence type="ECO:0000256" key="4">
    <source>
        <dbReference type="ARBA" id="ARBA00022692"/>
    </source>
</evidence>